<evidence type="ECO:0000256" key="6">
    <source>
        <dbReference type="ARBA" id="ARBA00023136"/>
    </source>
</evidence>
<reference evidence="9 10" key="1">
    <citation type="submission" date="2016-10" db="EMBL/GenBank/DDBJ databases">
        <authorList>
            <person name="de Groot N.N."/>
        </authorList>
    </citation>
    <scope>NUCLEOTIDE SEQUENCE [LARGE SCALE GENOMIC DNA]</scope>
    <source>
        <strain evidence="9 10">CGMCC 1.6117</strain>
    </source>
</reference>
<evidence type="ECO:0000256" key="5">
    <source>
        <dbReference type="ARBA" id="ARBA00023004"/>
    </source>
</evidence>
<keyword evidence="3 7" id="KW-0812">Transmembrane</keyword>
<keyword evidence="7" id="KW-0349">Heme</keyword>
<dbReference type="GO" id="GO:0046872">
    <property type="term" value="F:metal ion binding"/>
    <property type="evidence" value="ECO:0007669"/>
    <property type="project" value="UniProtKB-KW"/>
</dbReference>
<dbReference type="GO" id="GO:0030091">
    <property type="term" value="P:protein repair"/>
    <property type="evidence" value="ECO:0007669"/>
    <property type="project" value="UniProtKB-UniRule"/>
</dbReference>
<keyword evidence="7" id="KW-1003">Cell membrane</keyword>
<comment type="subcellular location">
    <subcellularLocation>
        <location evidence="7">Cell membrane</location>
        <topology evidence="7">Multi-pass membrane protein</topology>
    </subcellularLocation>
    <subcellularLocation>
        <location evidence="1">Membrane</location>
        <topology evidence="1">Multi-pass membrane protein</topology>
    </subcellularLocation>
</comment>
<dbReference type="Pfam" id="PF01794">
    <property type="entry name" value="Ferric_reduct"/>
    <property type="match status" value="1"/>
</dbReference>
<feature type="transmembrane region" description="Helical" evidence="7">
    <location>
        <begin position="174"/>
        <end position="193"/>
    </location>
</feature>
<comment type="function">
    <text evidence="7">Part of the MsrPQ system that repairs oxidized periplasmic proteins containing methionine sulfoxide residues (Met-O), using respiratory chain electrons. Thus protects these proteins from oxidative-stress damage caused by reactive species of oxygen and chlorine generated by the host defense mechanisms. MsrPQ is essential for the maintenance of envelope integrity under bleach stress, rescuing a wide series of structurally unrelated periplasmic proteins from methionine oxidation. MsrQ provides electrons for reduction to the reductase catalytic subunit MsrP, using the quinone pool of the respiratory chain.</text>
</comment>
<dbReference type="Proteomes" id="UP000182312">
    <property type="component" value="Unassembled WGS sequence"/>
</dbReference>
<dbReference type="AlphaFoldDB" id="A0A1I0TV38"/>
<accession>A0A1I0TV38</accession>
<organism evidence="9 10">
    <name type="scientific">Paracoccus halophilus</name>
    <dbReference type="NCBI Taxonomy" id="376733"/>
    <lineage>
        <taxon>Bacteria</taxon>
        <taxon>Pseudomonadati</taxon>
        <taxon>Pseudomonadota</taxon>
        <taxon>Alphaproteobacteria</taxon>
        <taxon>Rhodobacterales</taxon>
        <taxon>Paracoccaceae</taxon>
        <taxon>Paracoccus</taxon>
    </lineage>
</organism>
<dbReference type="GO" id="GO:0009055">
    <property type="term" value="F:electron transfer activity"/>
    <property type="evidence" value="ECO:0007669"/>
    <property type="project" value="UniProtKB-UniRule"/>
</dbReference>
<feature type="transmembrane region" description="Helical" evidence="7">
    <location>
        <begin position="150"/>
        <end position="168"/>
    </location>
</feature>
<feature type="transmembrane region" description="Helical" evidence="7">
    <location>
        <begin position="50"/>
        <end position="69"/>
    </location>
</feature>
<comment type="similarity">
    <text evidence="7">Belongs to the MsrQ family.</text>
</comment>
<keyword evidence="6 7" id="KW-0472">Membrane</keyword>
<comment type="cofactor">
    <cofactor evidence="7">
        <name>heme b</name>
        <dbReference type="ChEBI" id="CHEBI:60344"/>
    </cofactor>
    <text evidence="7">Binds 1 heme b (iron(II)-protoporphyrin IX) group per subunit.</text>
</comment>
<keyword evidence="4 7" id="KW-1133">Transmembrane helix</keyword>
<sequence>MVSSLNRRLRQLPVWAVWLAGLIPLALLVLDTLQGNLGVDPVRDIQQRLGRTGIYFLIATLSVTPLLRLTRLNLMRFRQALGLICFTYVGCHLIAWIVFDMAFLWRQIVQDVVKRPYLVFGMLGFVMLLALAVTSNRYSIRRMGANWRRLHRLVYPAAILVAVHWVWALKVWESWPLTILLVILLLLAQRLLARLRLGRVIQQALAGGRFPWPAGRTGQGEDIS</sequence>
<feature type="domain" description="Ferric oxidoreductase" evidence="8">
    <location>
        <begin position="50"/>
        <end position="161"/>
    </location>
</feature>
<keyword evidence="7" id="KW-0285">Flavoprotein</keyword>
<dbReference type="GO" id="GO:0020037">
    <property type="term" value="F:heme binding"/>
    <property type="evidence" value="ECO:0007669"/>
    <property type="project" value="UniProtKB-UniRule"/>
</dbReference>
<name>A0A1I0TV38_9RHOB</name>
<evidence type="ECO:0000313" key="10">
    <source>
        <dbReference type="Proteomes" id="UP000182312"/>
    </source>
</evidence>
<keyword evidence="2 7" id="KW-0813">Transport</keyword>
<keyword evidence="7" id="KW-0249">Electron transport</keyword>
<dbReference type="InterPro" id="IPR013130">
    <property type="entry name" value="Fe3_Rdtase_TM_dom"/>
</dbReference>
<evidence type="ECO:0000313" key="9">
    <source>
        <dbReference type="EMBL" id="SFA55463.1"/>
    </source>
</evidence>
<dbReference type="GO" id="GO:0010181">
    <property type="term" value="F:FMN binding"/>
    <property type="evidence" value="ECO:0007669"/>
    <property type="project" value="UniProtKB-UniRule"/>
</dbReference>
<dbReference type="RefSeq" id="WP_052081393.1">
    <property type="nucleotide sequence ID" value="NZ_FOJO01000013.1"/>
</dbReference>
<protein>
    <recommendedName>
        <fullName evidence="7">Protein-methionine-sulfoxide reductase heme-binding subunit MsrQ</fullName>
    </recommendedName>
    <alternativeName>
        <fullName evidence="7">Flavocytochrome MsrQ</fullName>
    </alternativeName>
</protein>
<feature type="transmembrane region" description="Helical" evidence="7">
    <location>
        <begin position="117"/>
        <end position="138"/>
    </location>
</feature>
<evidence type="ECO:0000259" key="8">
    <source>
        <dbReference type="Pfam" id="PF01794"/>
    </source>
</evidence>
<dbReference type="GO" id="GO:0016679">
    <property type="term" value="F:oxidoreductase activity, acting on diphenols and related substances as donors"/>
    <property type="evidence" value="ECO:0007669"/>
    <property type="project" value="TreeGrafter"/>
</dbReference>
<keyword evidence="7" id="KW-0288">FMN</keyword>
<keyword evidence="5 7" id="KW-0408">Iron</keyword>
<comment type="cofactor">
    <cofactor evidence="7">
        <name>FMN</name>
        <dbReference type="ChEBI" id="CHEBI:58210"/>
    </cofactor>
    <text evidence="7">Binds 1 FMN per subunit.</text>
</comment>
<evidence type="ECO:0000256" key="7">
    <source>
        <dbReference type="HAMAP-Rule" id="MF_01207"/>
    </source>
</evidence>
<evidence type="ECO:0000256" key="2">
    <source>
        <dbReference type="ARBA" id="ARBA00022448"/>
    </source>
</evidence>
<gene>
    <name evidence="7" type="primary">msrQ</name>
    <name evidence="9" type="ORF">SAMN04487972_11398</name>
</gene>
<dbReference type="OrthoDB" id="9788328at2"/>
<comment type="subunit">
    <text evidence="7">Heterodimer of a catalytic subunit (MsrP) and a heme-binding subunit (MsrQ).</text>
</comment>
<evidence type="ECO:0000256" key="3">
    <source>
        <dbReference type="ARBA" id="ARBA00022692"/>
    </source>
</evidence>
<dbReference type="PANTHER" id="PTHR36964">
    <property type="entry name" value="PROTEIN-METHIONINE-SULFOXIDE REDUCTASE HEME-BINDING SUBUNIT MSRQ"/>
    <property type="match status" value="1"/>
</dbReference>
<feature type="transmembrane region" description="Helical" evidence="7">
    <location>
        <begin position="12"/>
        <end position="30"/>
    </location>
</feature>
<dbReference type="HAMAP" id="MF_01207">
    <property type="entry name" value="MsrQ"/>
    <property type="match status" value="1"/>
</dbReference>
<dbReference type="EMBL" id="FOJO01000013">
    <property type="protein sequence ID" value="SFA55463.1"/>
    <property type="molecule type" value="Genomic_DNA"/>
</dbReference>
<dbReference type="PANTHER" id="PTHR36964:SF1">
    <property type="entry name" value="PROTEIN-METHIONINE-SULFOXIDE REDUCTASE HEME-BINDING SUBUNIT MSRQ"/>
    <property type="match status" value="1"/>
</dbReference>
<keyword evidence="7" id="KW-0479">Metal-binding</keyword>
<proteinExistence type="inferred from homology"/>
<dbReference type="GO" id="GO:0005886">
    <property type="term" value="C:plasma membrane"/>
    <property type="evidence" value="ECO:0007669"/>
    <property type="project" value="UniProtKB-SubCell"/>
</dbReference>
<evidence type="ECO:0000256" key="1">
    <source>
        <dbReference type="ARBA" id="ARBA00004141"/>
    </source>
</evidence>
<dbReference type="InterPro" id="IPR022837">
    <property type="entry name" value="MsrQ-like"/>
</dbReference>
<evidence type="ECO:0000256" key="4">
    <source>
        <dbReference type="ARBA" id="ARBA00022989"/>
    </source>
</evidence>
<feature type="transmembrane region" description="Helical" evidence="7">
    <location>
        <begin position="81"/>
        <end position="105"/>
    </location>
</feature>